<dbReference type="Proteomes" id="UP000251714">
    <property type="component" value="Unassembled WGS sequence"/>
</dbReference>
<protein>
    <submittedName>
        <fullName evidence="1">Uncharacterized protein</fullName>
    </submittedName>
</protein>
<dbReference type="Proteomes" id="UP000283569">
    <property type="component" value="Unassembled WGS sequence"/>
</dbReference>
<evidence type="ECO:0000313" key="1">
    <source>
        <dbReference type="EMBL" id="RBA20084.1"/>
    </source>
</evidence>
<gene>
    <name evidence="2" type="ORF">BFJ72_g3191</name>
    <name evidence="1" type="ORF">FPRO05_08530</name>
</gene>
<sequence length="67" mass="7761">MVLDHNDLNEWKGRFNNILACPSEHNQTNAHNNGPVDHNDLNQWNDRFNDVLASPSEHDKIVRDQSI</sequence>
<evidence type="ECO:0000313" key="3">
    <source>
        <dbReference type="Proteomes" id="UP000251714"/>
    </source>
</evidence>
<reference evidence="1 3" key="1">
    <citation type="submission" date="2017-12" db="EMBL/GenBank/DDBJ databases">
        <title>Genome sequence of the mycotoxigenic crop pathogen Fusarium proliferatum, strain ITEM 2341 from Date Palm.</title>
        <authorList>
            <person name="Almiman B.F."/>
            <person name="Shittu T.A."/>
            <person name="Muthumeenakshi S."/>
            <person name="Baroncelli R."/>
            <person name="Sreenivasaprasada S."/>
        </authorList>
    </citation>
    <scope>NUCLEOTIDE SEQUENCE [LARGE SCALE GENOMIC DNA]</scope>
    <source>
        <strain evidence="1 3">ITEM 2341</strain>
    </source>
</reference>
<accession>A0A365NH02</accession>
<evidence type="ECO:0000313" key="4">
    <source>
        <dbReference type="Proteomes" id="UP000283569"/>
    </source>
</evidence>
<dbReference type="EMBL" id="MRDB01000008">
    <property type="protein sequence ID" value="RKL45646.1"/>
    <property type="molecule type" value="Genomic_DNA"/>
</dbReference>
<proteinExistence type="predicted"/>
<evidence type="ECO:0000313" key="2">
    <source>
        <dbReference type="EMBL" id="RKL45646.1"/>
    </source>
</evidence>
<name>A0A365NH02_GIBIN</name>
<organism evidence="1 3">
    <name type="scientific">Gibberella intermedia</name>
    <name type="common">Bulb rot disease fungus</name>
    <name type="synonym">Fusarium proliferatum</name>
    <dbReference type="NCBI Taxonomy" id="948311"/>
    <lineage>
        <taxon>Eukaryota</taxon>
        <taxon>Fungi</taxon>
        <taxon>Dikarya</taxon>
        <taxon>Ascomycota</taxon>
        <taxon>Pezizomycotina</taxon>
        <taxon>Sordariomycetes</taxon>
        <taxon>Hypocreomycetidae</taxon>
        <taxon>Hypocreales</taxon>
        <taxon>Nectriaceae</taxon>
        <taxon>Fusarium</taxon>
        <taxon>Fusarium fujikuroi species complex</taxon>
    </lineage>
</organism>
<reference evidence="2 4" key="2">
    <citation type="journal article" date="2018" name="Sci. Rep.">
        <title>Characterisation of pathogen-specific regions and novel effector candidates in Fusarium oxysporum f. sp. cepae.</title>
        <authorList>
            <person name="Armitage A.D."/>
            <person name="Taylor A."/>
            <person name="Sobczyk M.K."/>
            <person name="Baxter L."/>
            <person name="Greenfield B.P."/>
            <person name="Bates H.J."/>
            <person name="Wilson F."/>
            <person name="Jackson A.C."/>
            <person name="Ott S."/>
            <person name="Harrison R.J."/>
            <person name="Clarkson J.P."/>
        </authorList>
    </citation>
    <scope>NUCLEOTIDE SEQUENCE [LARGE SCALE GENOMIC DNA]</scope>
    <source>
        <strain evidence="2 4">Fp_A8</strain>
    </source>
</reference>
<comment type="caution">
    <text evidence="1">The sequence shown here is derived from an EMBL/GenBank/DDBJ whole genome shotgun (WGS) entry which is preliminary data.</text>
</comment>
<dbReference type="EMBL" id="PKMI01000009">
    <property type="protein sequence ID" value="RBA20084.1"/>
    <property type="molecule type" value="Genomic_DNA"/>
</dbReference>
<dbReference type="AlphaFoldDB" id="A0A365NH02"/>